<feature type="domain" description="Cucumopine synthase C-terminal helical bundle" evidence="1">
    <location>
        <begin position="303"/>
        <end position="450"/>
    </location>
</feature>
<comment type="caution">
    <text evidence="2">The sequence shown here is derived from an EMBL/GenBank/DDBJ whole genome shotgun (WGS) entry which is preliminary data.</text>
</comment>
<sequence length="466" mass="51892">MPVTPSPPTRSSAWRCREGRNQPASFFGQVSAAAMDPCYLSGDGATCVPKIARFADRRVGRSPCGINLMRPKKPLQTDGQVHVYHDFSGLVRNKNRHHRPQHHARWLRRDLNGAVDVEYAKTDLEDGLNQAINDVIASGTFATASSTRVTNSVTGLKPIFLQENTTEARAIKIKWQKLGITVTALMTVVEKSHLIDLLFKNLPYRALQSHALVADTQDGTVFLSRNQHMAIKYGPLSEYLPAAPCGFVIPEDIHKLRKAGNSLWHACYDTAQAIEVVVWDATQPEPTQYLPIQIRRTSASEEVKNIIQEIHTETSWSGLSQDLELIHKGLAPSGAGSKGSYYFTMVFLQGQIRALGYTVLNNLVRMAVIQPHFDLQHLVTMYRILASPIVEFCGYMGTGFLLEMHEKIDAAIKHSVENNPDKLEARGDFLAMIGAFAQYVTMLNAQNLQLFPWKLGAEYQIVLPAS</sequence>
<accession>A0A401KD22</accession>
<dbReference type="Pfam" id="PF18631">
    <property type="entry name" value="Cucumopine_C"/>
    <property type="match status" value="1"/>
</dbReference>
<dbReference type="Proteomes" id="UP000286921">
    <property type="component" value="Unassembled WGS sequence"/>
</dbReference>
<gene>
    <name evidence="2" type="ORF">AAWM_00027</name>
</gene>
<keyword evidence="3" id="KW-1185">Reference proteome</keyword>
<name>A0A401KD22_ASPAW</name>
<evidence type="ECO:0000313" key="3">
    <source>
        <dbReference type="Proteomes" id="UP000286921"/>
    </source>
</evidence>
<proteinExistence type="predicted"/>
<dbReference type="Gene3D" id="2.40.100.20">
    <property type="match status" value="2"/>
</dbReference>
<dbReference type="EMBL" id="BDHI01000001">
    <property type="protein sequence ID" value="GCB17142.1"/>
    <property type="molecule type" value="Genomic_DNA"/>
</dbReference>
<reference evidence="2 3" key="1">
    <citation type="submission" date="2016-09" db="EMBL/GenBank/DDBJ databases">
        <title>Aspergillus awamori IFM 58123T.</title>
        <authorList>
            <person name="Kusuya Y."/>
            <person name="Shimizu M."/>
            <person name="Takahashi H."/>
            <person name="Yaguchi T."/>
        </authorList>
    </citation>
    <scope>NUCLEOTIDE SEQUENCE [LARGE SCALE GENOMIC DNA]</scope>
    <source>
        <strain evidence="2 3">IFM 58123</strain>
    </source>
</reference>
<protein>
    <recommendedName>
        <fullName evidence="1">Cucumopine synthase C-terminal helical bundle domain-containing protein</fullName>
    </recommendedName>
</protein>
<organism evidence="2 3">
    <name type="scientific">Aspergillus awamori</name>
    <name type="common">Black koji mold</name>
    <dbReference type="NCBI Taxonomy" id="105351"/>
    <lineage>
        <taxon>Eukaryota</taxon>
        <taxon>Fungi</taxon>
        <taxon>Dikarya</taxon>
        <taxon>Ascomycota</taxon>
        <taxon>Pezizomycotina</taxon>
        <taxon>Eurotiomycetes</taxon>
        <taxon>Eurotiomycetidae</taxon>
        <taxon>Eurotiales</taxon>
        <taxon>Aspergillaceae</taxon>
        <taxon>Aspergillus</taxon>
    </lineage>
</organism>
<evidence type="ECO:0000313" key="2">
    <source>
        <dbReference type="EMBL" id="GCB17142.1"/>
    </source>
</evidence>
<evidence type="ECO:0000259" key="1">
    <source>
        <dbReference type="Pfam" id="PF18631"/>
    </source>
</evidence>
<dbReference type="AlphaFoldDB" id="A0A401KD22"/>
<dbReference type="InterPro" id="IPR040602">
    <property type="entry name" value="Cucumopine_C"/>
</dbReference>